<gene>
    <name evidence="1" type="ORF">N8T08_000211</name>
</gene>
<evidence type="ECO:0000313" key="2">
    <source>
        <dbReference type="Proteomes" id="UP001177260"/>
    </source>
</evidence>
<dbReference type="EMBL" id="JAOPJF010000001">
    <property type="protein sequence ID" value="KAK1150309.1"/>
    <property type="molecule type" value="Genomic_DNA"/>
</dbReference>
<sequence length="393" mass="44682">MGNRVLAVLHGRRLNGTPELDLPKDITSVVRGSNRDKALEWLREHYPLDEDAAILARFEREAREEEEKLIRRAENLGLYKPQSGSFGAELGDSNDPSGRSILQETRQRNEARILAEEEERRQKWLEGEEQEREKMQQMVKRNTDLQLYEDSTALEARPRADPSQRPLLAWIQKHHLRATDWDMDISHVTTSSRLLPALAFTVVALGLCYVFALNYEPPAKADRIWPTIPPAAATVMAIIGANVGIYALWTLCPPAWRMLNRYFITVAAYPRTVSLVGNTFSHQSIKHLAANMLASGALSGVLGSLCTLHLNDSFTIFFLPKEWQEVVSAPGYVLLAGLVLFDLVGMRAKAVQVDYWAHLGGFLIGILWAAAYKRQEKERFRNRSWFERFLWGE</sequence>
<evidence type="ECO:0000313" key="1">
    <source>
        <dbReference type="EMBL" id="KAK1150309.1"/>
    </source>
</evidence>
<protein>
    <submittedName>
        <fullName evidence="1">Uncharacterized protein</fullName>
    </submittedName>
</protein>
<proteinExistence type="predicted"/>
<name>A0ACC3BHK3_9EURO</name>
<organism evidence="1 2">
    <name type="scientific">Aspergillus melleus</name>
    <dbReference type="NCBI Taxonomy" id="138277"/>
    <lineage>
        <taxon>Eukaryota</taxon>
        <taxon>Fungi</taxon>
        <taxon>Dikarya</taxon>
        <taxon>Ascomycota</taxon>
        <taxon>Pezizomycotina</taxon>
        <taxon>Eurotiomycetes</taxon>
        <taxon>Eurotiomycetidae</taxon>
        <taxon>Eurotiales</taxon>
        <taxon>Aspergillaceae</taxon>
        <taxon>Aspergillus</taxon>
        <taxon>Aspergillus subgen. Circumdati</taxon>
    </lineage>
</organism>
<accession>A0ACC3BHK3</accession>
<dbReference type="Proteomes" id="UP001177260">
    <property type="component" value="Unassembled WGS sequence"/>
</dbReference>
<comment type="caution">
    <text evidence="1">The sequence shown here is derived from an EMBL/GenBank/DDBJ whole genome shotgun (WGS) entry which is preliminary data.</text>
</comment>
<reference evidence="1 2" key="1">
    <citation type="journal article" date="2023" name="ACS Omega">
        <title>Identification of the Neoaspergillic Acid Biosynthesis Gene Cluster by Establishing an In Vitro CRISPR-Ribonucleoprotein Genetic System in Aspergillus melleus.</title>
        <authorList>
            <person name="Yuan B."/>
            <person name="Grau M.F."/>
            <person name="Murata R.M."/>
            <person name="Torok T."/>
            <person name="Venkateswaran K."/>
            <person name="Stajich J.E."/>
            <person name="Wang C.C.C."/>
        </authorList>
    </citation>
    <scope>NUCLEOTIDE SEQUENCE [LARGE SCALE GENOMIC DNA]</scope>
    <source>
        <strain evidence="1 2">IMV 1140</strain>
    </source>
</reference>
<keyword evidence="2" id="KW-1185">Reference proteome</keyword>